<feature type="domain" description="Myb-like" evidence="10">
    <location>
        <begin position="5"/>
        <end position="58"/>
    </location>
</feature>
<keyword evidence="4" id="KW-0805">Transcription regulation</keyword>
<keyword evidence="7" id="KW-0804">Transcription</keyword>
<dbReference type="InterPro" id="IPR005818">
    <property type="entry name" value="Histone_H1/H5_H15"/>
</dbReference>
<dbReference type="PANTHER" id="PTHR46267:SF3">
    <property type="entry name" value="TELOMERE REPEAT-BINDING FACTOR 4-RELATED"/>
    <property type="match status" value="1"/>
</dbReference>
<dbReference type="SMART" id="SM00717">
    <property type="entry name" value="SANT"/>
    <property type="match status" value="1"/>
</dbReference>
<dbReference type="Pfam" id="PF00538">
    <property type="entry name" value="Linker_histone"/>
    <property type="match status" value="1"/>
</dbReference>
<reference evidence="13 14" key="1">
    <citation type="submission" date="2020-12" db="EMBL/GenBank/DDBJ databases">
        <title>Concerted genomic and epigenomic changes stabilize Arabidopsis allopolyploids.</title>
        <authorList>
            <person name="Chen Z."/>
        </authorList>
    </citation>
    <scope>NUCLEOTIDE SEQUENCE [LARGE SCALE GENOMIC DNA]</scope>
    <source>
        <strain evidence="13">Allo738</strain>
        <tissue evidence="13">Leaf</tissue>
    </source>
</reference>
<protein>
    <recommendedName>
        <fullName evidence="9">MYB transcription factor</fullName>
    </recommendedName>
</protein>
<evidence type="ECO:0000313" key="14">
    <source>
        <dbReference type="Proteomes" id="UP000694240"/>
    </source>
</evidence>
<feature type="domain" description="H15" evidence="12">
    <location>
        <begin position="96"/>
        <end position="164"/>
    </location>
</feature>
<dbReference type="Proteomes" id="UP000694240">
    <property type="component" value="Chromosome 6"/>
</dbReference>
<keyword evidence="8" id="KW-0539">Nucleus</keyword>
<dbReference type="PROSITE" id="PS51504">
    <property type="entry name" value="H15"/>
    <property type="match status" value="1"/>
</dbReference>
<evidence type="ECO:0000259" key="10">
    <source>
        <dbReference type="PROSITE" id="PS50090"/>
    </source>
</evidence>
<dbReference type="InterPro" id="IPR001005">
    <property type="entry name" value="SANT/Myb"/>
</dbReference>
<evidence type="ECO:0000259" key="12">
    <source>
        <dbReference type="PROSITE" id="PS51504"/>
    </source>
</evidence>
<dbReference type="SMART" id="SM00526">
    <property type="entry name" value="H15"/>
    <property type="match status" value="1"/>
</dbReference>
<keyword evidence="14" id="KW-1185">Reference proteome</keyword>
<dbReference type="GO" id="GO:0003691">
    <property type="term" value="F:double-stranded telomeric DNA binding"/>
    <property type="evidence" value="ECO:0007669"/>
    <property type="project" value="InterPro"/>
</dbReference>
<dbReference type="Pfam" id="PF00249">
    <property type="entry name" value="Myb_DNA-binding"/>
    <property type="match status" value="1"/>
</dbReference>
<comment type="caution">
    <text evidence="13">The sequence shown here is derived from an EMBL/GenBank/DDBJ whole genome shotgun (WGS) entry which is preliminary data.</text>
</comment>
<dbReference type="PROSITE" id="PS51294">
    <property type="entry name" value="HTH_MYB"/>
    <property type="match status" value="1"/>
</dbReference>
<evidence type="ECO:0000256" key="8">
    <source>
        <dbReference type="ARBA" id="ARBA00023242"/>
    </source>
</evidence>
<dbReference type="CDD" id="cd11660">
    <property type="entry name" value="SANT_TRF"/>
    <property type="match status" value="1"/>
</dbReference>
<keyword evidence="5" id="KW-0175">Coiled coil</keyword>
<evidence type="ECO:0000256" key="4">
    <source>
        <dbReference type="ARBA" id="ARBA00023015"/>
    </source>
</evidence>
<evidence type="ECO:0000256" key="7">
    <source>
        <dbReference type="ARBA" id="ARBA00023163"/>
    </source>
</evidence>
<evidence type="ECO:0000256" key="6">
    <source>
        <dbReference type="ARBA" id="ARBA00023125"/>
    </source>
</evidence>
<evidence type="ECO:0000256" key="1">
    <source>
        <dbReference type="ARBA" id="ARBA00004286"/>
    </source>
</evidence>
<dbReference type="InterPro" id="IPR044597">
    <property type="entry name" value="SMH1-6"/>
</dbReference>
<sequence>MLGHRKNKWTVEEEEALLAGIAKHGSGKWSNIVDDPEFAAQLLDRTNINLKDKWRNMKKSRTHTLESNSIFTSPSKTSRAVVSNEPFLSSSSDVSNDTRYDAMVFEAISTINDENGTNLKEILSFVEEQHEVPQNFKRLLSYSLRILVSQDKLKKVRNRYKISVTKEMKPTLTLCPKDSTKPTELPSTSVILTTSKETREIDAAANRVAERINELAKENDDWYEERQDFRKFLSECLTILVSQGKLEKVLDGYKISELENKVMEVAPEVVAMKLAESDNKRLIAGEAVEEEERMHKFLEESQTMLQLCLEIHQQCALGKEVFLR</sequence>
<proteinExistence type="predicted"/>
<keyword evidence="6" id="KW-0238">DNA-binding</keyword>
<evidence type="ECO:0000256" key="5">
    <source>
        <dbReference type="ARBA" id="ARBA00023054"/>
    </source>
</evidence>
<gene>
    <name evidence="13" type="ORF">ISN45_Aa01g039160</name>
</gene>
<organism evidence="13 14">
    <name type="scientific">Arabidopsis thaliana x Arabidopsis arenosa</name>
    <dbReference type="NCBI Taxonomy" id="1240361"/>
    <lineage>
        <taxon>Eukaryota</taxon>
        <taxon>Viridiplantae</taxon>
        <taxon>Streptophyta</taxon>
        <taxon>Embryophyta</taxon>
        <taxon>Tracheophyta</taxon>
        <taxon>Spermatophyta</taxon>
        <taxon>Magnoliopsida</taxon>
        <taxon>eudicotyledons</taxon>
        <taxon>Gunneridae</taxon>
        <taxon>Pentapetalae</taxon>
        <taxon>rosids</taxon>
        <taxon>malvids</taxon>
        <taxon>Brassicales</taxon>
        <taxon>Brassicaceae</taxon>
        <taxon>Camelineae</taxon>
        <taxon>Arabidopsis</taxon>
    </lineage>
</organism>
<dbReference type="GO" id="GO:0005730">
    <property type="term" value="C:nucleolus"/>
    <property type="evidence" value="ECO:0007669"/>
    <property type="project" value="UniProtKB-SubCell"/>
</dbReference>
<evidence type="ECO:0000256" key="9">
    <source>
        <dbReference type="ARBA" id="ARBA00032813"/>
    </source>
</evidence>
<keyword evidence="3" id="KW-0158">Chromosome</keyword>
<dbReference type="FunFam" id="1.10.10.60:FF:000168">
    <property type="entry name" value="Telomere repeat-binding factor 1"/>
    <property type="match status" value="1"/>
</dbReference>
<dbReference type="PANTHER" id="PTHR46267">
    <property type="entry name" value="SINGLE MYB HISTONE 4"/>
    <property type="match status" value="1"/>
</dbReference>
<feature type="domain" description="HTH myb-type" evidence="11">
    <location>
        <begin position="1"/>
        <end position="62"/>
    </location>
</feature>
<dbReference type="PROSITE" id="PS50090">
    <property type="entry name" value="MYB_LIKE"/>
    <property type="match status" value="1"/>
</dbReference>
<evidence type="ECO:0000256" key="3">
    <source>
        <dbReference type="ARBA" id="ARBA00022454"/>
    </source>
</evidence>
<dbReference type="InterPro" id="IPR017930">
    <property type="entry name" value="Myb_dom"/>
</dbReference>
<dbReference type="EMBL" id="JAEFBK010000006">
    <property type="protein sequence ID" value="KAG7595205.1"/>
    <property type="molecule type" value="Genomic_DNA"/>
</dbReference>
<comment type="subcellular location">
    <subcellularLocation>
        <location evidence="1">Chromosome</location>
    </subcellularLocation>
    <subcellularLocation>
        <location evidence="2">Nucleus</location>
        <location evidence="2">Nucleolus</location>
    </subcellularLocation>
</comment>
<name>A0A8T2C7C0_9BRAS</name>
<accession>A0A8T2C7C0</accession>
<evidence type="ECO:0000259" key="11">
    <source>
        <dbReference type="PROSITE" id="PS51294"/>
    </source>
</evidence>
<dbReference type="AlphaFoldDB" id="A0A8T2C7C0"/>
<dbReference type="GO" id="GO:0000786">
    <property type="term" value="C:nucleosome"/>
    <property type="evidence" value="ECO:0007669"/>
    <property type="project" value="InterPro"/>
</dbReference>
<dbReference type="GO" id="GO:0006334">
    <property type="term" value="P:nucleosome assembly"/>
    <property type="evidence" value="ECO:0007669"/>
    <property type="project" value="InterPro"/>
</dbReference>
<evidence type="ECO:0000256" key="2">
    <source>
        <dbReference type="ARBA" id="ARBA00004604"/>
    </source>
</evidence>
<evidence type="ECO:0000313" key="13">
    <source>
        <dbReference type="EMBL" id="KAG7595205.1"/>
    </source>
</evidence>